<evidence type="ECO:0000259" key="5">
    <source>
        <dbReference type="Pfam" id="PF04357"/>
    </source>
</evidence>
<dbReference type="RefSeq" id="WP_159442885.1">
    <property type="nucleotide sequence ID" value="NZ_FUWM01000007.1"/>
</dbReference>
<keyword evidence="4" id="KW-0472">Membrane</keyword>
<sequence length="1428" mass="159073">MISVNKKVKIVLPMVLVLCLLGFVIFTLSSNWVNFSAQIKEKMVSIVKDKYGYQIDLAKIEISGINQLLIKDLYLDDGRKYQLTANKVEISYNILDVLLQKSDMISSVRQVELFSPKLEVTKVKDPDINIIPIVNHFTGKIIVKEGTLSGDIDAIKGINRLEKINGKVKLNKKSMKFNLNSRLPDNNGQFIVEGIADLREFQVSINLNDLNLNLFASELQNTLSKSKIKLKDGRVNGTLHVKGNTTVNSLADLDYNGELEIKDSILKHDDFSYGIKIVNGRLNINKQGLIIKKLIADINGSKLDLAGVVKGWQDSKLYLEFSSSHLDLNILTDLLPSQLVVDGSAKTVGQIRGSVSNPEVRTQIRLPEVEINDFKFKNFRFGLRYKNNLITLSGFKSKVANGTLSGRGTISWSKDNPLVYTASLESKGIELKRLKPISQSLDLTGKLNGSLVIGGQESFESLTMFGSIKVDSGAWREYKFDGMNSNFWFNDTQLLLSDITVKSGESRWNARGVVNTDQTLSLDITAKDVKLSELTGLHNYRTLVGSANLQGKLSGKISSPHFSGDIKGEEISYKNRELEKVKGRLTYGNERIILEDMVITDQSSNYELVGSIQLANKPKFDLNLKTKAGKIRDLYKFIISQELKEVDGQFAGGLNIKGTVDDFQAEGRLRILAGQVRGIKLSSGWLTLNWQDNKLRIENLQLFSDDSKLIGQGIVKRNGDLDITLNAEDVSISELDLFPIGFGELQGSLDFTGHLKGNLSNPNLIGDVDLNEGVVAGHDLQNITGNINYMDQIISLQNLEINRQETEYEINGDLDLEKKEFKELHLEMVDGQLAELAEILPWEVKEKIPHSFFGQLVFNGAFKEPKVKGQILVGDIDRDGYLILKGSYDYRLGADLLLQTKNFALAPFDGSIPLNHDIGGSLNSKIELDGELNSLDINSSIEILNGHVDDYEYESLAGSFILKEGNQFKITRQLKLRVNDQNLITADGYLPLRGQTDPLYIDIKFKEGDLSLLSQWLEGVKTAEGNGDAHLVISGSKRDPHYDGRVEVNNGELSIVGLTSDFSNLNGVLEIKDQLIKVDKLTSRYGGGSFNTQGNVRINDWRLGEVNLTFTGDSLPVEHGSWQGKNDATLKIGGIASNPIIRGEILAYDTRIIIPFKWPAVSDGSKSLIEPQFDLKVKPGKEVKVYNDNIDILIEEGTLQIVSGKQGIELKGELTSKTGGFNYYNTEFELVSGTATFDEYGGNIPKLDIVANTKVMNLVEEQEKEYDTEKVEVLLRLGGPANQMSINLESDPSLSKPEILNLLARRGGLGSLLEGNYDQVIEDELVRVLQAGIRVEFLSNIEETLEDKWDLDEFKLYSGIGNGFNLKMGKQITDDLFLKYNQEFAGDEERSIGFEYEMFDKLKDVVLDGTIGNDDEYRLELEAKFSFN</sequence>
<keyword evidence="2" id="KW-0812">Transmembrane</keyword>
<dbReference type="GO" id="GO:0097347">
    <property type="term" value="C:TAM protein secretion complex"/>
    <property type="evidence" value="ECO:0007669"/>
    <property type="project" value="TreeGrafter"/>
</dbReference>
<evidence type="ECO:0000256" key="3">
    <source>
        <dbReference type="ARBA" id="ARBA00022989"/>
    </source>
</evidence>
<feature type="domain" description="Translocation and assembly module TamB C-terminal" evidence="5">
    <location>
        <begin position="1081"/>
        <end position="1402"/>
    </location>
</feature>
<evidence type="ECO:0000313" key="6">
    <source>
        <dbReference type="EMBL" id="SJZ47647.1"/>
    </source>
</evidence>
<dbReference type="InterPro" id="IPR007452">
    <property type="entry name" value="TamB_C"/>
</dbReference>
<proteinExistence type="predicted"/>
<dbReference type="GO" id="GO:0009306">
    <property type="term" value="P:protein secretion"/>
    <property type="evidence" value="ECO:0007669"/>
    <property type="project" value="InterPro"/>
</dbReference>
<keyword evidence="3" id="KW-1133">Transmembrane helix</keyword>
<accession>A0A1T4KZA9</accession>
<evidence type="ECO:0000313" key="7">
    <source>
        <dbReference type="Proteomes" id="UP000190625"/>
    </source>
</evidence>
<dbReference type="STRING" id="142842.SAMN02745118_00953"/>
<dbReference type="Proteomes" id="UP000190625">
    <property type="component" value="Unassembled WGS sequence"/>
</dbReference>
<evidence type="ECO:0000256" key="4">
    <source>
        <dbReference type="ARBA" id="ARBA00023136"/>
    </source>
</evidence>
<name>A0A1T4KZA9_9FIRM</name>
<evidence type="ECO:0000256" key="1">
    <source>
        <dbReference type="ARBA" id="ARBA00004167"/>
    </source>
</evidence>
<dbReference type="Pfam" id="PF04357">
    <property type="entry name" value="TamB"/>
    <property type="match status" value="1"/>
</dbReference>
<comment type="subcellular location">
    <subcellularLocation>
        <location evidence="1">Membrane</location>
        <topology evidence="1">Single-pass membrane protein</topology>
    </subcellularLocation>
</comment>
<reference evidence="7" key="1">
    <citation type="submission" date="2017-02" db="EMBL/GenBank/DDBJ databases">
        <authorList>
            <person name="Varghese N."/>
            <person name="Submissions S."/>
        </authorList>
    </citation>
    <scope>NUCLEOTIDE SEQUENCE [LARGE SCALE GENOMIC DNA]</scope>
    <source>
        <strain evidence="7">ATCC BAA-73</strain>
    </source>
</reference>
<dbReference type="OrthoDB" id="2109635at2"/>
<dbReference type="EMBL" id="FUWM01000007">
    <property type="protein sequence ID" value="SJZ47647.1"/>
    <property type="molecule type" value="Genomic_DNA"/>
</dbReference>
<dbReference type="GO" id="GO:0005886">
    <property type="term" value="C:plasma membrane"/>
    <property type="evidence" value="ECO:0007669"/>
    <property type="project" value="InterPro"/>
</dbReference>
<dbReference type="PANTHER" id="PTHR36985:SF1">
    <property type="entry name" value="TRANSLOCATION AND ASSEMBLY MODULE SUBUNIT TAMB"/>
    <property type="match status" value="1"/>
</dbReference>
<protein>
    <submittedName>
        <fullName evidence="6">Translocation and assembly module TamB</fullName>
    </submittedName>
</protein>
<organism evidence="6 7">
    <name type="scientific">Selenihalanaerobacter shriftii</name>
    <dbReference type="NCBI Taxonomy" id="142842"/>
    <lineage>
        <taxon>Bacteria</taxon>
        <taxon>Bacillati</taxon>
        <taxon>Bacillota</taxon>
        <taxon>Clostridia</taxon>
        <taxon>Halanaerobiales</taxon>
        <taxon>Halobacteroidaceae</taxon>
        <taxon>Selenihalanaerobacter</taxon>
    </lineage>
</organism>
<dbReference type="PANTHER" id="PTHR36985">
    <property type="entry name" value="TRANSLOCATION AND ASSEMBLY MODULE SUBUNIT TAMB"/>
    <property type="match status" value="1"/>
</dbReference>
<keyword evidence="7" id="KW-1185">Reference proteome</keyword>
<gene>
    <name evidence="6" type="ORF">SAMN02745118_00953</name>
</gene>
<evidence type="ECO:0000256" key="2">
    <source>
        <dbReference type="ARBA" id="ARBA00022692"/>
    </source>
</evidence>